<evidence type="ECO:0008006" key="3">
    <source>
        <dbReference type="Google" id="ProtNLM"/>
    </source>
</evidence>
<dbReference type="HOGENOM" id="CLU_038469_0_0_11"/>
<dbReference type="eggNOG" id="COG3878">
    <property type="taxonomic scope" value="Bacteria"/>
</dbReference>
<sequence length="297" mass="33067">MVRTTPPRPVDVEALFPELRALRREAVRLHPRRGRPGAGESSLGGPVRWPRAEAWPHCADEHPRTAYAPPRGAGPVPLVPVVQLLAADVPELPWPDGADVLQVLWCPFDHEQGYAPRPEVYWWDGSRADLGPADPPRPDGAPSCYLPEPCVLHPERIAEYPSWDLPERLSEELEERFEQVEEETGWSYEYHLSVADGTKAGGYPAWGQDPDWPDCPGCGRRMDHLLSVAAAEFDGESWRTWLPVEDTPATGEIWDLPYEERSSVQSAAGLMIGDMGGLHLFACPHCPDRPYAHRATA</sequence>
<dbReference type="SUPFAM" id="SSF103032">
    <property type="entry name" value="Hypothetical protein YwqG"/>
    <property type="match status" value="1"/>
</dbReference>
<dbReference type="Gene3D" id="2.30.320.10">
    <property type="entry name" value="YwqG-like"/>
    <property type="match status" value="1"/>
</dbReference>
<dbReference type="Proteomes" id="UP000027178">
    <property type="component" value="Unassembled WGS sequence"/>
</dbReference>
<name>A0A066Z0J4_9ACTN</name>
<comment type="caution">
    <text evidence="1">The sequence shown here is derived from an EMBL/GenBank/DDBJ whole genome shotgun (WGS) entry which is preliminary data.</text>
</comment>
<keyword evidence="2" id="KW-1185">Reference proteome</keyword>
<dbReference type="AlphaFoldDB" id="A0A066Z0J4"/>
<proteinExistence type="predicted"/>
<reference evidence="1 2" key="1">
    <citation type="submission" date="2014-05" db="EMBL/GenBank/DDBJ databases">
        <title>Draft Genome Sequence of Kitasatospora cheerisanensis KCTC 2395.</title>
        <authorList>
            <person name="Nam D.H."/>
        </authorList>
    </citation>
    <scope>NUCLEOTIDE SEQUENCE [LARGE SCALE GENOMIC DNA]</scope>
    <source>
        <strain evidence="1 2">KCTC 2395</strain>
    </source>
</reference>
<dbReference type="RefSeq" id="WP_051652756.1">
    <property type="nucleotide sequence ID" value="NZ_KK853997.1"/>
</dbReference>
<organism evidence="1 2">
    <name type="scientific">Kitasatospora cheerisanensis KCTC 2395</name>
    <dbReference type="NCBI Taxonomy" id="1348663"/>
    <lineage>
        <taxon>Bacteria</taxon>
        <taxon>Bacillati</taxon>
        <taxon>Actinomycetota</taxon>
        <taxon>Actinomycetes</taxon>
        <taxon>Kitasatosporales</taxon>
        <taxon>Streptomycetaceae</taxon>
        <taxon>Kitasatospora</taxon>
    </lineage>
</organism>
<gene>
    <name evidence="1" type="ORF">KCH_11120</name>
</gene>
<protein>
    <recommendedName>
        <fullName evidence="3">DUF1963 domain-containing protein</fullName>
    </recommendedName>
</protein>
<dbReference type="InterPro" id="IPR035948">
    <property type="entry name" value="YwqG-like_sf"/>
</dbReference>
<dbReference type="PATRIC" id="fig|1348663.4.peg.1060"/>
<dbReference type="EMBL" id="JNBY01000050">
    <property type="protein sequence ID" value="KDN87027.1"/>
    <property type="molecule type" value="Genomic_DNA"/>
</dbReference>
<evidence type="ECO:0000313" key="1">
    <source>
        <dbReference type="EMBL" id="KDN87027.1"/>
    </source>
</evidence>
<evidence type="ECO:0000313" key="2">
    <source>
        <dbReference type="Proteomes" id="UP000027178"/>
    </source>
</evidence>
<accession>A0A066Z0J4</accession>
<dbReference type="OrthoDB" id="4332009at2"/>